<dbReference type="PROSITE" id="PS51352">
    <property type="entry name" value="THIOREDOXIN_2"/>
    <property type="match status" value="1"/>
</dbReference>
<evidence type="ECO:0000256" key="1">
    <source>
        <dbReference type="SAM" id="Phobius"/>
    </source>
</evidence>
<accession>A0A1E7YQD8</accession>
<keyword evidence="1" id="KW-1133">Transmembrane helix</keyword>
<proteinExistence type="predicted"/>
<dbReference type="CDD" id="cd02966">
    <property type="entry name" value="TlpA_like_family"/>
    <property type="match status" value="1"/>
</dbReference>
<organism evidence="3 4">
    <name type="scientific">Acidithiobacillus caldus</name>
    <dbReference type="NCBI Taxonomy" id="33059"/>
    <lineage>
        <taxon>Bacteria</taxon>
        <taxon>Pseudomonadati</taxon>
        <taxon>Pseudomonadota</taxon>
        <taxon>Acidithiobacillia</taxon>
        <taxon>Acidithiobacillales</taxon>
        <taxon>Acidithiobacillaceae</taxon>
        <taxon>Acidithiobacillus</taxon>
    </lineage>
</organism>
<evidence type="ECO:0000313" key="4">
    <source>
        <dbReference type="Proteomes" id="UP000175616"/>
    </source>
</evidence>
<dbReference type="PANTHER" id="PTHR42852">
    <property type="entry name" value="THIOL:DISULFIDE INTERCHANGE PROTEIN DSBE"/>
    <property type="match status" value="1"/>
</dbReference>
<dbReference type="InterPro" id="IPR013766">
    <property type="entry name" value="Thioredoxin_domain"/>
</dbReference>
<dbReference type="Proteomes" id="UP000175616">
    <property type="component" value="Unassembled WGS sequence"/>
</dbReference>
<evidence type="ECO:0000259" key="2">
    <source>
        <dbReference type="PROSITE" id="PS51352"/>
    </source>
</evidence>
<keyword evidence="1" id="KW-0472">Membrane</keyword>
<dbReference type="Gene3D" id="3.40.30.10">
    <property type="entry name" value="Glutaredoxin"/>
    <property type="match status" value="1"/>
</dbReference>
<sequence length="177" mass="19484">MLSFLKKRRFWIEFVIWIGLLIGVYAFTQWRGSPMAANIPHQLPSLVVRSLSGRLIDLPAVPKRMILINFWAPDCPACLAETPALVQLQQWFGGKSFSIIGIGVNGSTAKAVRARMRELGINYPEYLAAGQGVSQALGGVILTPTSILVNGKGRIVGRYVGAIALPVIVWKLLWTWV</sequence>
<reference evidence="3 4" key="1">
    <citation type="submission" date="2016-06" db="EMBL/GenBank/DDBJ databases">
        <title>Gene turnover analysis identifies the evolutionary adaptation of the extremophile Acidithiobacillus caldus.</title>
        <authorList>
            <person name="Zhang X."/>
        </authorList>
    </citation>
    <scope>NUCLEOTIDE SEQUENCE [LARGE SCALE GENOMIC DNA]</scope>
    <source>
        <strain evidence="3 4">DX</strain>
    </source>
</reference>
<dbReference type="GeneID" id="92931835"/>
<gene>
    <name evidence="3" type="ORF">BAE27_01800</name>
</gene>
<name>A0A1E7YQD8_9PROT</name>
<dbReference type="InterPro" id="IPR013740">
    <property type="entry name" value="Redoxin"/>
</dbReference>
<protein>
    <submittedName>
        <fullName evidence="3">Redoxin</fullName>
    </submittedName>
</protein>
<dbReference type="PANTHER" id="PTHR42852:SF13">
    <property type="entry name" value="PROTEIN DIPZ"/>
    <property type="match status" value="1"/>
</dbReference>
<feature type="domain" description="Thioredoxin" evidence="2">
    <location>
        <begin position="37"/>
        <end position="177"/>
    </location>
</feature>
<feature type="transmembrane region" description="Helical" evidence="1">
    <location>
        <begin position="156"/>
        <end position="176"/>
    </location>
</feature>
<keyword evidence="1" id="KW-0812">Transmembrane</keyword>
<dbReference type="InterPro" id="IPR050553">
    <property type="entry name" value="Thioredoxin_ResA/DsbE_sf"/>
</dbReference>
<dbReference type="EMBL" id="LZYE01000029">
    <property type="protein sequence ID" value="OFC38593.1"/>
    <property type="molecule type" value="Genomic_DNA"/>
</dbReference>
<feature type="transmembrane region" description="Helical" evidence="1">
    <location>
        <begin position="10"/>
        <end position="28"/>
    </location>
</feature>
<dbReference type="AlphaFoldDB" id="A0A1E7YQD8"/>
<comment type="caution">
    <text evidence="3">The sequence shown here is derived from an EMBL/GenBank/DDBJ whole genome shotgun (WGS) entry which is preliminary data.</text>
</comment>
<dbReference type="GO" id="GO:0016491">
    <property type="term" value="F:oxidoreductase activity"/>
    <property type="evidence" value="ECO:0007669"/>
    <property type="project" value="InterPro"/>
</dbReference>
<dbReference type="SUPFAM" id="SSF52833">
    <property type="entry name" value="Thioredoxin-like"/>
    <property type="match status" value="1"/>
</dbReference>
<dbReference type="InterPro" id="IPR036249">
    <property type="entry name" value="Thioredoxin-like_sf"/>
</dbReference>
<dbReference type="SMR" id="A0A1E7YQD8"/>
<dbReference type="Pfam" id="PF08534">
    <property type="entry name" value="Redoxin"/>
    <property type="match status" value="1"/>
</dbReference>
<dbReference type="RefSeq" id="WP_038471990.1">
    <property type="nucleotide sequence ID" value="NZ_CP026328.2"/>
</dbReference>
<evidence type="ECO:0000313" key="3">
    <source>
        <dbReference type="EMBL" id="OFC38593.1"/>
    </source>
</evidence>